<evidence type="ECO:0000313" key="1">
    <source>
        <dbReference type="EMBL" id="KAH7950294.1"/>
    </source>
</evidence>
<accession>A0ACB8CTF7</accession>
<proteinExistence type="predicted"/>
<protein>
    <submittedName>
        <fullName evidence="1">Uncharacterized protein</fullName>
    </submittedName>
</protein>
<keyword evidence="2" id="KW-1185">Reference proteome</keyword>
<dbReference type="Proteomes" id="UP000821865">
    <property type="component" value="Chromosome 5"/>
</dbReference>
<comment type="caution">
    <text evidence="1">The sequence shown here is derived from an EMBL/GenBank/DDBJ whole genome shotgun (WGS) entry which is preliminary data.</text>
</comment>
<evidence type="ECO:0000313" key="2">
    <source>
        <dbReference type="Proteomes" id="UP000821865"/>
    </source>
</evidence>
<organism evidence="1 2">
    <name type="scientific">Dermacentor silvarum</name>
    <name type="common">Tick</name>
    <dbReference type="NCBI Taxonomy" id="543639"/>
    <lineage>
        <taxon>Eukaryota</taxon>
        <taxon>Metazoa</taxon>
        <taxon>Ecdysozoa</taxon>
        <taxon>Arthropoda</taxon>
        <taxon>Chelicerata</taxon>
        <taxon>Arachnida</taxon>
        <taxon>Acari</taxon>
        <taxon>Parasitiformes</taxon>
        <taxon>Ixodida</taxon>
        <taxon>Ixodoidea</taxon>
        <taxon>Ixodidae</taxon>
        <taxon>Rhipicephalinae</taxon>
        <taxon>Dermacentor</taxon>
    </lineage>
</organism>
<sequence>MALHFGLLLLALSLSLVTLFPYLSTNASQPSFVHAAMLYPEFQYRPPPPSYQASMQEYRLRLLLLDRQGGPPTLPTPVALAAHHHHHHHHHAVPAPPPVVPPPAAVTSQPAPMLSPVSPPPTYRSGLHARRSLKVPSAVCFATAGKRGRGFCGALCNPSLWWGKLFSTAAFLILPVCERNADRQPRVVPYETGSGTAPRTTFAERDAAWSDRVPASLQVRSLRRQQRMTV</sequence>
<gene>
    <name evidence="1" type="ORF">HPB49_022031</name>
</gene>
<reference evidence="1" key="1">
    <citation type="submission" date="2020-05" db="EMBL/GenBank/DDBJ databases">
        <title>Large-scale comparative analyses of tick genomes elucidate their genetic diversity and vector capacities.</title>
        <authorList>
            <person name="Jia N."/>
            <person name="Wang J."/>
            <person name="Shi W."/>
            <person name="Du L."/>
            <person name="Sun Y."/>
            <person name="Zhan W."/>
            <person name="Jiang J."/>
            <person name="Wang Q."/>
            <person name="Zhang B."/>
            <person name="Ji P."/>
            <person name="Sakyi L.B."/>
            <person name="Cui X."/>
            <person name="Yuan T."/>
            <person name="Jiang B."/>
            <person name="Yang W."/>
            <person name="Lam T.T.-Y."/>
            <person name="Chang Q."/>
            <person name="Ding S."/>
            <person name="Wang X."/>
            <person name="Zhu J."/>
            <person name="Ruan X."/>
            <person name="Zhao L."/>
            <person name="Wei J."/>
            <person name="Que T."/>
            <person name="Du C."/>
            <person name="Cheng J."/>
            <person name="Dai P."/>
            <person name="Han X."/>
            <person name="Huang E."/>
            <person name="Gao Y."/>
            <person name="Liu J."/>
            <person name="Shao H."/>
            <person name="Ye R."/>
            <person name="Li L."/>
            <person name="Wei W."/>
            <person name="Wang X."/>
            <person name="Wang C."/>
            <person name="Yang T."/>
            <person name="Huo Q."/>
            <person name="Li W."/>
            <person name="Guo W."/>
            <person name="Chen H."/>
            <person name="Zhou L."/>
            <person name="Ni X."/>
            <person name="Tian J."/>
            <person name="Zhou Y."/>
            <person name="Sheng Y."/>
            <person name="Liu T."/>
            <person name="Pan Y."/>
            <person name="Xia L."/>
            <person name="Li J."/>
            <person name="Zhao F."/>
            <person name="Cao W."/>
        </authorList>
    </citation>
    <scope>NUCLEOTIDE SEQUENCE</scope>
    <source>
        <strain evidence="1">Dsil-2018</strain>
    </source>
</reference>
<dbReference type="EMBL" id="CM023474">
    <property type="protein sequence ID" value="KAH7950294.1"/>
    <property type="molecule type" value="Genomic_DNA"/>
</dbReference>
<name>A0ACB8CTF7_DERSI</name>